<sequence length="290" mass="33111">MNNRIPHYLIESFITAAEEPSLQQAAEKLQITQSTLSKQMIMFEELLPHKVFAFDGRKKVLTSYGSSLYEALKPKFAQTQELIEQTSLLFSQPENVHVRICGRGEFLDILAVNLKFNGRITFLPMNNESALEAVLQRKAELAIVHTGIDSTEIVMKPFILNEFRIAVSKGLLKTKPKAEDLTEKLKGLPCLLYKMHDPVIENLLKSWKMTFEELNVHRTYPNYTTLARMVSEGQGWALLPSHTAIDETLNHVIPVTMSSSFNRKFHLCYRKDISSASWLKELLSEIKQLS</sequence>
<dbReference type="Gene3D" id="3.40.190.10">
    <property type="entry name" value="Periplasmic binding protein-like II"/>
    <property type="match status" value="2"/>
</dbReference>
<proteinExistence type="inferred from homology"/>
<evidence type="ECO:0000256" key="4">
    <source>
        <dbReference type="ARBA" id="ARBA00023163"/>
    </source>
</evidence>
<dbReference type="RefSeq" id="WP_321392152.1">
    <property type="nucleotide sequence ID" value="NZ_CP139487.1"/>
</dbReference>
<dbReference type="SUPFAM" id="SSF46785">
    <property type="entry name" value="Winged helix' DNA-binding domain"/>
    <property type="match status" value="1"/>
</dbReference>
<keyword evidence="3" id="KW-0238">DNA-binding</keyword>
<keyword evidence="4" id="KW-0804">Transcription</keyword>
<dbReference type="PROSITE" id="PS50931">
    <property type="entry name" value="HTH_LYSR"/>
    <property type="match status" value="1"/>
</dbReference>
<dbReference type="CDD" id="cd05466">
    <property type="entry name" value="PBP2_LTTR_substrate"/>
    <property type="match status" value="1"/>
</dbReference>
<evidence type="ECO:0000256" key="2">
    <source>
        <dbReference type="ARBA" id="ARBA00023015"/>
    </source>
</evidence>
<dbReference type="InterPro" id="IPR000847">
    <property type="entry name" value="LysR_HTH_N"/>
</dbReference>
<dbReference type="AlphaFoldDB" id="A0AAX4HLP1"/>
<dbReference type="Gene3D" id="1.10.10.10">
    <property type="entry name" value="Winged helix-like DNA-binding domain superfamily/Winged helix DNA-binding domain"/>
    <property type="match status" value="1"/>
</dbReference>
<name>A0AAX4HLP1_9BACT</name>
<dbReference type="Pfam" id="PF00126">
    <property type="entry name" value="HTH_1"/>
    <property type="match status" value="1"/>
</dbReference>
<dbReference type="EMBL" id="CP139487">
    <property type="protein sequence ID" value="WPU64082.1"/>
    <property type="molecule type" value="Genomic_DNA"/>
</dbReference>
<dbReference type="PANTHER" id="PTHR30126:SF40">
    <property type="entry name" value="HTH-TYPE TRANSCRIPTIONAL REGULATOR GLTR"/>
    <property type="match status" value="1"/>
</dbReference>
<evidence type="ECO:0000259" key="5">
    <source>
        <dbReference type="PROSITE" id="PS50931"/>
    </source>
</evidence>
<dbReference type="Proteomes" id="UP001324634">
    <property type="component" value="Chromosome"/>
</dbReference>
<evidence type="ECO:0000256" key="3">
    <source>
        <dbReference type="ARBA" id="ARBA00023125"/>
    </source>
</evidence>
<evidence type="ECO:0000256" key="1">
    <source>
        <dbReference type="ARBA" id="ARBA00009437"/>
    </source>
</evidence>
<dbReference type="GO" id="GO:0003700">
    <property type="term" value="F:DNA-binding transcription factor activity"/>
    <property type="evidence" value="ECO:0007669"/>
    <property type="project" value="InterPro"/>
</dbReference>
<comment type="similarity">
    <text evidence="1">Belongs to the LysR transcriptional regulatory family.</text>
</comment>
<dbReference type="GO" id="GO:0000976">
    <property type="term" value="F:transcription cis-regulatory region binding"/>
    <property type="evidence" value="ECO:0007669"/>
    <property type="project" value="TreeGrafter"/>
</dbReference>
<dbReference type="KEGG" id="psti:SOO65_15420"/>
<gene>
    <name evidence="6" type="ORF">SOO65_15420</name>
</gene>
<dbReference type="SUPFAM" id="SSF53850">
    <property type="entry name" value="Periplasmic binding protein-like II"/>
    <property type="match status" value="1"/>
</dbReference>
<evidence type="ECO:0000313" key="7">
    <source>
        <dbReference type="Proteomes" id="UP001324634"/>
    </source>
</evidence>
<dbReference type="PANTHER" id="PTHR30126">
    <property type="entry name" value="HTH-TYPE TRANSCRIPTIONAL REGULATOR"/>
    <property type="match status" value="1"/>
</dbReference>
<dbReference type="Pfam" id="PF03466">
    <property type="entry name" value="LysR_substrate"/>
    <property type="match status" value="1"/>
</dbReference>
<keyword evidence="7" id="KW-1185">Reference proteome</keyword>
<protein>
    <submittedName>
        <fullName evidence="6">LysR family transcriptional regulator</fullName>
    </submittedName>
</protein>
<feature type="domain" description="HTH lysR-type" evidence="5">
    <location>
        <begin position="1"/>
        <end position="62"/>
    </location>
</feature>
<dbReference type="InterPro" id="IPR005119">
    <property type="entry name" value="LysR_subst-bd"/>
</dbReference>
<keyword evidence="2" id="KW-0805">Transcription regulation</keyword>
<reference evidence="6 7" key="1">
    <citation type="submission" date="2023-11" db="EMBL/GenBank/DDBJ databases">
        <title>Peredibacter starrii A3.12.</title>
        <authorList>
            <person name="Mitchell R.J."/>
        </authorList>
    </citation>
    <scope>NUCLEOTIDE SEQUENCE [LARGE SCALE GENOMIC DNA]</scope>
    <source>
        <strain evidence="6 7">A3.12</strain>
    </source>
</reference>
<accession>A0AAX4HLP1</accession>
<dbReference type="InterPro" id="IPR036388">
    <property type="entry name" value="WH-like_DNA-bd_sf"/>
</dbReference>
<organism evidence="6 7">
    <name type="scientific">Peredibacter starrii</name>
    <dbReference type="NCBI Taxonomy" id="28202"/>
    <lineage>
        <taxon>Bacteria</taxon>
        <taxon>Pseudomonadati</taxon>
        <taxon>Bdellovibrionota</taxon>
        <taxon>Bacteriovoracia</taxon>
        <taxon>Bacteriovoracales</taxon>
        <taxon>Bacteriovoracaceae</taxon>
        <taxon>Peredibacter</taxon>
    </lineage>
</organism>
<evidence type="ECO:0000313" key="6">
    <source>
        <dbReference type="EMBL" id="WPU64082.1"/>
    </source>
</evidence>
<dbReference type="InterPro" id="IPR036390">
    <property type="entry name" value="WH_DNA-bd_sf"/>
</dbReference>